<feature type="non-terminal residue" evidence="1">
    <location>
        <position position="1"/>
    </location>
</feature>
<proteinExistence type="predicted"/>
<gene>
    <name evidence="1" type="ORF">S03H2_05660</name>
</gene>
<accession>X1E2T0</accession>
<evidence type="ECO:0000313" key="1">
    <source>
        <dbReference type="EMBL" id="GAH27571.1"/>
    </source>
</evidence>
<dbReference type="EMBL" id="BARU01002388">
    <property type="protein sequence ID" value="GAH27571.1"/>
    <property type="molecule type" value="Genomic_DNA"/>
</dbReference>
<reference evidence="1" key="1">
    <citation type="journal article" date="2014" name="Front. Microbiol.">
        <title>High frequency of phylogenetically diverse reductive dehalogenase-homologous genes in deep subseafloor sedimentary metagenomes.</title>
        <authorList>
            <person name="Kawai M."/>
            <person name="Futagami T."/>
            <person name="Toyoda A."/>
            <person name="Takaki Y."/>
            <person name="Nishi S."/>
            <person name="Hori S."/>
            <person name="Arai W."/>
            <person name="Tsubouchi T."/>
            <person name="Morono Y."/>
            <person name="Uchiyama I."/>
            <person name="Ito T."/>
            <person name="Fujiyama A."/>
            <person name="Inagaki F."/>
            <person name="Takami H."/>
        </authorList>
    </citation>
    <scope>NUCLEOTIDE SEQUENCE</scope>
    <source>
        <strain evidence="1">Expedition CK06-06</strain>
    </source>
</reference>
<comment type="caution">
    <text evidence="1">The sequence shown here is derived from an EMBL/GenBank/DDBJ whole genome shotgun (WGS) entry which is preliminary data.</text>
</comment>
<name>X1E2T0_9ZZZZ</name>
<dbReference type="InterPro" id="IPR027417">
    <property type="entry name" value="P-loop_NTPase"/>
</dbReference>
<dbReference type="Gene3D" id="3.40.50.300">
    <property type="entry name" value="P-loop containing nucleotide triphosphate hydrolases"/>
    <property type="match status" value="1"/>
</dbReference>
<protein>
    <submittedName>
        <fullName evidence="1">Uncharacterized protein</fullName>
    </submittedName>
</protein>
<sequence>EFTPRLTDLSSYGTTLMEREKEERERISNLAKDIYNRLLLFAREEITVPALEYEGDVEPFTLAVRQILSRKKSDYTGDVNDKVKSLGIQTEEFNTHEMDSLLCQLAEMEKGIPQYSSTWTDLTRQKRNEWENNDAEYADLAYVPAVVEGLNRTLDTILINAFDEQEVIQGIKEIIAEINDKLIEEGLVNSCIEMGEDSLQLSRTTYKDREITHPCGAERSFFSLAALTALAIYFRLPVIIDEAANNLDKKRLRDFISLIKEFAVSYDVQYILSIKETDDFPLDGWVQEFVDDLQIYRVDYDGHKKHIQPVELYA</sequence>
<dbReference type="SUPFAM" id="SSF52540">
    <property type="entry name" value="P-loop containing nucleoside triphosphate hydrolases"/>
    <property type="match status" value="1"/>
</dbReference>
<dbReference type="AlphaFoldDB" id="X1E2T0"/>
<organism evidence="1">
    <name type="scientific">marine sediment metagenome</name>
    <dbReference type="NCBI Taxonomy" id="412755"/>
    <lineage>
        <taxon>unclassified sequences</taxon>
        <taxon>metagenomes</taxon>
        <taxon>ecological metagenomes</taxon>
    </lineage>
</organism>